<gene>
    <name evidence="2" type="ORF">BCR44DRAFT_44875</name>
</gene>
<keyword evidence="3" id="KW-1185">Reference proteome</keyword>
<feature type="chain" id="PRO_5012033722" evidence="1">
    <location>
        <begin position="19"/>
        <end position="206"/>
    </location>
</feature>
<dbReference type="EMBL" id="MCFL01000036">
    <property type="protein sequence ID" value="ORZ33332.1"/>
    <property type="molecule type" value="Genomic_DNA"/>
</dbReference>
<sequence length="206" mass="22639">MFHSLFLALPFLAWAAFASPTAPQDQTVAATSSTFTKCKSYRAMHQRGLAGLPTSVASTSTDLSITSNMHFDAEACFKWAQENKLYVALVEYAAANAPPGTYRCSGKAVPSGRHIGSYIKPQAWWKSVEYVGPYKVTGEGFNVDVPKSWWALGAQTGLDKCDMYSIEEGGFFGSNRWWPWTLKECTVFPKADERSVLILANECPAA</sequence>
<feature type="signal peptide" evidence="1">
    <location>
        <begin position="1"/>
        <end position="18"/>
    </location>
</feature>
<protein>
    <submittedName>
        <fullName evidence="2">Uncharacterized protein</fullName>
    </submittedName>
</protein>
<reference evidence="2 3" key="1">
    <citation type="submission" date="2016-07" db="EMBL/GenBank/DDBJ databases">
        <title>Pervasive Adenine N6-methylation of Active Genes in Fungi.</title>
        <authorList>
            <consortium name="DOE Joint Genome Institute"/>
            <person name="Mondo S.J."/>
            <person name="Dannebaum R.O."/>
            <person name="Kuo R.C."/>
            <person name="Labutti K."/>
            <person name="Haridas S."/>
            <person name="Kuo A."/>
            <person name="Salamov A."/>
            <person name="Ahrendt S.R."/>
            <person name="Lipzen A."/>
            <person name="Sullivan W."/>
            <person name="Andreopoulos W.B."/>
            <person name="Clum A."/>
            <person name="Lindquist E."/>
            <person name="Daum C."/>
            <person name="Ramamoorthy G.K."/>
            <person name="Gryganskyi A."/>
            <person name="Culley D."/>
            <person name="Magnuson J.K."/>
            <person name="James T.Y."/>
            <person name="O'Malley M.A."/>
            <person name="Stajich J.E."/>
            <person name="Spatafora J.W."/>
            <person name="Visel A."/>
            <person name="Grigoriev I.V."/>
        </authorList>
    </citation>
    <scope>NUCLEOTIDE SEQUENCE [LARGE SCALE GENOMIC DNA]</scope>
    <source>
        <strain evidence="2 3">PL171</strain>
    </source>
</reference>
<comment type="caution">
    <text evidence="2">The sequence shown here is derived from an EMBL/GenBank/DDBJ whole genome shotgun (WGS) entry which is preliminary data.</text>
</comment>
<evidence type="ECO:0000313" key="3">
    <source>
        <dbReference type="Proteomes" id="UP000193411"/>
    </source>
</evidence>
<proteinExistence type="predicted"/>
<accession>A0A1Y2HJR4</accession>
<keyword evidence="1" id="KW-0732">Signal</keyword>
<dbReference type="Proteomes" id="UP000193411">
    <property type="component" value="Unassembled WGS sequence"/>
</dbReference>
<dbReference type="AlphaFoldDB" id="A0A1Y2HJR4"/>
<organism evidence="2 3">
    <name type="scientific">Catenaria anguillulae PL171</name>
    <dbReference type="NCBI Taxonomy" id="765915"/>
    <lineage>
        <taxon>Eukaryota</taxon>
        <taxon>Fungi</taxon>
        <taxon>Fungi incertae sedis</taxon>
        <taxon>Blastocladiomycota</taxon>
        <taxon>Blastocladiomycetes</taxon>
        <taxon>Blastocladiales</taxon>
        <taxon>Catenariaceae</taxon>
        <taxon>Catenaria</taxon>
    </lineage>
</organism>
<evidence type="ECO:0000313" key="2">
    <source>
        <dbReference type="EMBL" id="ORZ33332.1"/>
    </source>
</evidence>
<evidence type="ECO:0000256" key="1">
    <source>
        <dbReference type="SAM" id="SignalP"/>
    </source>
</evidence>
<feature type="non-terminal residue" evidence="2">
    <location>
        <position position="206"/>
    </location>
</feature>
<name>A0A1Y2HJR4_9FUNG</name>